<evidence type="ECO:0000313" key="11">
    <source>
        <dbReference type="Proteomes" id="UP000717585"/>
    </source>
</evidence>
<evidence type="ECO:0000256" key="3">
    <source>
        <dbReference type="ARBA" id="ARBA00022840"/>
    </source>
</evidence>
<dbReference type="PRINTS" id="PR00380">
    <property type="entry name" value="KINESINHEAVY"/>
</dbReference>
<dbReference type="GO" id="GO:0005524">
    <property type="term" value="F:ATP binding"/>
    <property type="evidence" value="ECO:0007669"/>
    <property type="project" value="UniProtKB-UniRule"/>
</dbReference>
<keyword evidence="11" id="KW-1185">Reference proteome</keyword>
<evidence type="ECO:0000256" key="5">
    <source>
        <dbReference type="ARBA" id="ARBA00023175"/>
    </source>
</evidence>
<dbReference type="InterPro" id="IPR027417">
    <property type="entry name" value="P-loop_NTPase"/>
</dbReference>
<dbReference type="PROSITE" id="PS00411">
    <property type="entry name" value="KINESIN_MOTOR_1"/>
    <property type="match status" value="1"/>
</dbReference>
<dbReference type="InterPro" id="IPR036961">
    <property type="entry name" value="Kinesin_motor_dom_sf"/>
</dbReference>
<evidence type="ECO:0000256" key="1">
    <source>
        <dbReference type="ARBA" id="ARBA00022701"/>
    </source>
</evidence>
<evidence type="ECO:0000256" key="7">
    <source>
        <dbReference type="RuleBase" id="RU000394"/>
    </source>
</evidence>
<dbReference type="Gene3D" id="3.40.850.10">
    <property type="entry name" value="Kinesin motor domain"/>
    <property type="match status" value="1"/>
</dbReference>
<dbReference type="AlphaFoldDB" id="A0A8J6BZD5"/>
<organism evidence="10 11">
    <name type="scientific">Carpediemonas membranifera</name>
    <dbReference type="NCBI Taxonomy" id="201153"/>
    <lineage>
        <taxon>Eukaryota</taxon>
        <taxon>Metamonada</taxon>
        <taxon>Carpediemonas-like organisms</taxon>
        <taxon>Carpediemonas</taxon>
    </lineage>
</organism>
<name>A0A8J6BZD5_9EUKA</name>
<accession>A0A8J6BZD5</accession>
<keyword evidence="1 7" id="KW-0493">Microtubule</keyword>
<evidence type="ECO:0000256" key="4">
    <source>
        <dbReference type="ARBA" id="ARBA00023054"/>
    </source>
</evidence>
<proteinExistence type="inferred from homology"/>
<dbReference type="PANTHER" id="PTHR47968">
    <property type="entry name" value="CENTROMERE PROTEIN E"/>
    <property type="match status" value="1"/>
</dbReference>
<dbReference type="InterPro" id="IPR001752">
    <property type="entry name" value="Kinesin_motor_dom"/>
</dbReference>
<dbReference type="SUPFAM" id="SSF52540">
    <property type="entry name" value="P-loop containing nucleoside triphosphate hydrolases"/>
    <property type="match status" value="1"/>
</dbReference>
<evidence type="ECO:0000256" key="2">
    <source>
        <dbReference type="ARBA" id="ARBA00022741"/>
    </source>
</evidence>
<dbReference type="Proteomes" id="UP000717585">
    <property type="component" value="Unassembled WGS sequence"/>
</dbReference>
<feature type="coiled-coil region" evidence="8">
    <location>
        <begin position="416"/>
        <end position="474"/>
    </location>
</feature>
<comment type="caution">
    <text evidence="10">The sequence shown here is derived from an EMBL/GenBank/DDBJ whole genome shotgun (WGS) entry which is preliminary data.</text>
</comment>
<dbReference type="SMART" id="SM00129">
    <property type="entry name" value="KISc"/>
    <property type="match status" value="1"/>
</dbReference>
<evidence type="ECO:0000256" key="6">
    <source>
        <dbReference type="PROSITE-ProRule" id="PRU00283"/>
    </source>
</evidence>
<keyword evidence="2 6" id="KW-0547">Nucleotide-binding</keyword>
<feature type="domain" description="Kinesin motor" evidence="9">
    <location>
        <begin position="12"/>
        <end position="326"/>
    </location>
</feature>
<dbReference type="GO" id="GO:0005874">
    <property type="term" value="C:microtubule"/>
    <property type="evidence" value="ECO:0007669"/>
    <property type="project" value="UniProtKB-KW"/>
</dbReference>
<evidence type="ECO:0000256" key="8">
    <source>
        <dbReference type="SAM" id="Coils"/>
    </source>
</evidence>
<dbReference type="OrthoDB" id="3176171at2759"/>
<evidence type="ECO:0000259" key="9">
    <source>
        <dbReference type="PROSITE" id="PS50067"/>
    </source>
</evidence>
<dbReference type="PROSITE" id="PS50067">
    <property type="entry name" value="KINESIN_MOTOR_2"/>
    <property type="match status" value="1"/>
</dbReference>
<dbReference type="GO" id="GO:0008017">
    <property type="term" value="F:microtubule binding"/>
    <property type="evidence" value="ECO:0007669"/>
    <property type="project" value="InterPro"/>
</dbReference>
<dbReference type="GO" id="GO:0007018">
    <property type="term" value="P:microtubule-based movement"/>
    <property type="evidence" value="ECO:0007669"/>
    <property type="project" value="InterPro"/>
</dbReference>
<reference evidence="10" key="1">
    <citation type="submission" date="2021-05" db="EMBL/GenBank/DDBJ databases">
        <title>A free-living protist that lacks canonical eukaryotic 1 DNA replication and segregation systems.</title>
        <authorList>
            <person name="Salas-Leiva D.E."/>
            <person name="Tromer E.C."/>
            <person name="Curtis B.A."/>
            <person name="Jerlstrom-Hultqvist J."/>
            <person name="Kolisko M."/>
            <person name="Yi Z."/>
            <person name="Salas-Leiva J.S."/>
            <person name="Gallot-Lavallee L."/>
            <person name="Kops G.J.P.L."/>
            <person name="Archibald J.M."/>
            <person name="Simpson A.G.B."/>
            <person name="Roger A.J."/>
        </authorList>
    </citation>
    <scope>NUCLEOTIDE SEQUENCE</scope>
    <source>
        <strain evidence="10">BICM</strain>
    </source>
</reference>
<dbReference type="PANTHER" id="PTHR47968:SF36">
    <property type="entry name" value="KINESIN HEAVY CHAIN ISOFORM X1"/>
    <property type="match status" value="1"/>
</dbReference>
<dbReference type="CDD" id="cd00106">
    <property type="entry name" value="KISc"/>
    <property type="match status" value="1"/>
</dbReference>
<keyword evidence="4 8" id="KW-0175">Coiled coil</keyword>
<evidence type="ECO:0000313" key="10">
    <source>
        <dbReference type="EMBL" id="KAG9395421.1"/>
    </source>
</evidence>
<dbReference type="GO" id="GO:0003777">
    <property type="term" value="F:microtubule motor activity"/>
    <property type="evidence" value="ECO:0007669"/>
    <property type="project" value="InterPro"/>
</dbReference>
<dbReference type="InterPro" id="IPR019821">
    <property type="entry name" value="Kinesin_motor_CS"/>
</dbReference>
<protein>
    <recommendedName>
        <fullName evidence="7">Kinesin-like protein</fullName>
    </recommendedName>
</protein>
<keyword evidence="3 6" id="KW-0067">ATP-binding</keyword>
<comment type="similarity">
    <text evidence="6 7">Belongs to the TRAFAC class myosin-kinesin ATPase superfamily. Kinesin family.</text>
</comment>
<feature type="binding site" evidence="6">
    <location>
        <begin position="111"/>
        <end position="118"/>
    </location>
    <ligand>
        <name>ATP</name>
        <dbReference type="ChEBI" id="CHEBI:30616"/>
    </ligand>
</feature>
<gene>
    <name evidence="10" type="ORF">J8273_2988</name>
</gene>
<feature type="coiled-coil region" evidence="8">
    <location>
        <begin position="618"/>
        <end position="645"/>
    </location>
</feature>
<keyword evidence="5 6" id="KW-0505">Motor protein</keyword>
<sequence length="759" mass="85797">MVVSQTTGTANNFRVVIRVRPPIKRETDGKICRTVVSVAEDNKSVTISEALNQDQSQRGQFDNPSICATYTFGFDYVYNQAAQQETVYEKTGKAAVASCLQGYNSTILAYGQTGSGKTHTMEGFKEASGRGIIPRSVEDIFGHIQSQASERHKFLVRASYLQIYNEVISDLLKPDRSSLQIREAPKRGVYVEGLSEWVVRGPQEIYNLIERGSQQRATGATRMNELSSRSHAVFIVICEQSEIVVDENGDEREVFKIGKLNLVDLAGSERVRDSGATGQRLEETRKINQSLSALGNVIAALTDQKKRIHIPYRDSKLTRILEDSLGESYNETLSTLKFANRAKNIRNDAYINEDMDQKALIRKYEREIKKLRHELENKSRVVVDKERMLALEEQRKRAELDRLTAIKALESRSLEFLQEKQSKRKLEERIKQMQSQLLLGGQEILTDGNVEGLVEQYNDRMAALERERASVAEDKAEVSRYKQLLLKQRDIMIALTGRLSERDSTIKALQEELDAFDRHQGILQEKLDLKDSAIAALQGVALDAGALSAPVIDTRGMIAPSFLPILKQHLPRGAHYYSPRPDDFSLTLSAQISDDDSDLEDSDLLDADQKIDELTKLLHDRNTEISDLHAELEEAVEEKMRIESLLHGRLSELVTEEVENRVSALRRDTQHASAAWDRLRVHRDERKALKAILEAKLSPMVDNSLRIIERMDDSTQAQSGDSSRLYRQLIAMQRLVTASVGALTNAEDEEDQWRTSNGR</sequence>
<dbReference type="Pfam" id="PF00225">
    <property type="entry name" value="Kinesin"/>
    <property type="match status" value="1"/>
</dbReference>
<feature type="coiled-coil region" evidence="8">
    <location>
        <begin position="354"/>
        <end position="388"/>
    </location>
</feature>
<dbReference type="InterPro" id="IPR027640">
    <property type="entry name" value="Kinesin-like_fam"/>
</dbReference>
<dbReference type="EMBL" id="JAHDYR010000011">
    <property type="protein sequence ID" value="KAG9395421.1"/>
    <property type="molecule type" value="Genomic_DNA"/>
</dbReference>